<dbReference type="PANTHER" id="PTHR43586:SF15">
    <property type="entry name" value="BLR3095 PROTEIN"/>
    <property type="match status" value="1"/>
</dbReference>
<comment type="caution">
    <text evidence="3">The sequence shown here is derived from an EMBL/GenBank/DDBJ whole genome shotgun (WGS) entry which is preliminary data.</text>
</comment>
<dbReference type="InterPro" id="IPR000192">
    <property type="entry name" value="Aminotrans_V_dom"/>
</dbReference>
<keyword evidence="4" id="KW-1185">Reference proteome</keyword>
<dbReference type="InterPro" id="IPR015421">
    <property type="entry name" value="PyrdxlP-dep_Trfase_major"/>
</dbReference>
<organism evidence="3 4">
    <name type="scientific">Leeuwenhoekiella nanhaiensis</name>
    <dbReference type="NCBI Taxonomy" id="1655491"/>
    <lineage>
        <taxon>Bacteria</taxon>
        <taxon>Pseudomonadati</taxon>
        <taxon>Bacteroidota</taxon>
        <taxon>Flavobacteriia</taxon>
        <taxon>Flavobacteriales</taxon>
        <taxon>Flavobacteriaceae</taxon>
        <taxon>Leeuwenhoekiella</taxon>
    </lineage>
</organism>
<dbReference type="RefSeq" id="WP_099645801.1">
    <property type="nucleotide sequence ID" value="NZ_KZ319289.1"/>
</dbReference>
<dbReference type="AlphaFoldDB" id="A0A2G1VTN5"/>
<gene>
    <name evidence="3" type="ORF">CJ305_08325</name>
</gene>
<dbReference type="PANTHER" id="PTHR43586">
    <property type="entry name" value="CYSTEINE DESULFURASE"/>
    <property type="match status" value="1"/>
</dbReference>
<keyword evidence="1" id="KW-0663">Pyridoxal phosphate</keyword>
<name>A0A2G1VTN5_9FLAO</name>
<evidence type="ECO:0000256" key="1">
    <source>
        <dbReference type="ARBA" id="ARBA00022898"/>
    </source>
</evidence>
<keyword evidence="3" id="KW-0808">Transferase</keyword>
<feature type="domain" description="Aminotransferase class V" evidence="2">
    <location>
        <begin position="51"/>
        <end position="293"/>
    </location>
</feature>
<protein>
    <submittedName>
        <fullName evidence="3">Aminotransferase</fullName>
    </submittedName>
</protein>
<keyword evidence="3" id="KW-0032">Aminotransferase</keyword>
<dbReference type="OrthoDB" id="513408at2"/>
<evidence type="ECO:0000313" key="3">
    <source>
        <dbReference type="EMBL" id="PHQ29960.1"/>
    </source>
</evidence>
<evidence type="ECO:0000313" key="4">
    <source>
        <dbReference type="Proteomes" id="UP000229433"/>
    </source>
</evidence>
<dbReference type="Proteomes" id="UP000229433">
    <property type="component" value="Unassembled WGS sequence"/>
</dbReference>
<dbReference type="InterPro" id="IPR015422">
    <property type="entry name" value="PyrdxlP-dep_Trfase_small"/>
</dbReference>
<dbReference type="InterPro" id="IPR015424">
    <property type="entry name" value="PyrdxlP-dep_Trfase"/>
</dbReference>
<dbReference type="SUPFAM" id="SSF53383">
    <property type="entry name" value="PLP-dependent transferases"/>
    <property type="match status" value="1"/>
</dbReference>
<reference evidence="3 4" key="1">
    <citation type="submission" date="2017-08" db="EMBL/GenBank/DDBJ databases">
        <title>The whole genome shortgun sequences of strain Leeuwenhoekiella nanhaiensis G18 from the South China Sea.</title>
        <authorList>
            <person name="Liu Q."/>
        </authorList>
    </citation>
    <scope>NUCLEOTIDE SEQUENCE [LARGE SCALE GENOMIC DNA]</scope>
    <source>
        <strain evidence="3 4">G18</strain>
    </source>
</reference>
<evidence type="ECO:0000259" key="2">
    <source>
        <dbReference type="Pfam" id="PF00266"/>
    </source>
</evidence>
<accession>A0A2G1VTN5</accession>
<proteinExistence type="predicted"/>
<dbReference type="Gene3D" id="3.90.1150.10">
    <property type="entry name" value="Aspartate Aminotransferase, domain 1"/>
    <property type="match status" value="1"/>
</dbReference>
<dbReference type="Gene3D" id="3.40.640.10">
    <property type="entry name" value="Type I PLP-dependent aspartate aminotransferase-like (Major domain)"/>
    <property type="match status" value="1"/>
</dbReference>
<dbReference type="EMBL" id="NQXA01000003">
    <property type="protein sequence ID" value="PHQ29960.1"/>
    <property type="molecule type" value="Genomic_DNA"/>
</dbReference>
<sequence>MKNLKKEFPLTSSYVHLNTAGSGLLSETVLDFRQNHDLDYLVLGSILKDEQGAFIDKVREDVARFFHHTPQYTSLHPSFSIGFNALLEAFDAKTRFLLLDADYPSINWAVEQRGFDINYARIDEWLEDNIEQAVIKHKPDVLCLSLIQYLNGIRIDFDFLKKLKESYPDLLIVADGTQYVGIEDFDFSQSGIDILGASAYKWLNAGYGNAFFLFKSGVEERLKPKNLGFGSDKGKYKSEDFNLISRMEPGHLDTLNFGSLQAALGLVKKIGFDTIEAQIQNLQKLALEAFAERNLLADEVLKRKIHGPFFNIKGDEKTFEKLRSKDVICSLRGDGIRVSFHYFNTESDLQKLLKLI</sequence>
<dbReference type="GO" id="GO:0008483">
    <property type="term" value="F:transaminase activity"/>
    <property type="evidence" value="ECO:0007669"/>
    <property type="project" value="UniProtKB-KW"/>
</dbReference>
<dbReference type="Pfam" id="PF00266">
    <property type="entry name" value="Aminotran_5"/>
    <property type="match status" value="1"/>
</dbReference>